<reference evidence="1" key="1">
    <citation type="journal article" date="2019" name="Sci. Rep.">
        <title>Draft genome of Tanacetum cinerariifolium, the natural source of mosquito coil.</title>
        <authorList>
            <person name="Yamashiro T."/>
            <person name="Shiraishi A."/>
            <person name="Satake H."/>
            <person name="Nakayama K."/>
        </authorList>
    </citation>
    <scope>NUCLEOTIDE SEQUENCE</scope>
</reference>
<dbReference type="GO" id="GO:0000502">
    <property type="term" value="C:proteasome complex"/>
    <property type="evidence" value="ECO:0007669"/>
    <property type="project" value="UniProtKB-KW"/>
</dbReference>
<feature type="non-terminal residue" evidence="1">
    <location>
        <position position="62"/>
    </location>
</feature>
<protein>
    <submittedName>
        <fullName evidence="1">26S proteasome non-ATPase regulatory subunit 2 homolog A</fullName>
    </submittedName>
</protein>
<evidence type="ECO:0000313" key="1">
    <source>
        <dbReference type="EMBL" id="GFB30494.1"/>
    </source>
</evidence>
<gene>
    <name evidence="1" type="ORF">Tci_702465</name>
</gene>
<accession>A0A699L8E3</accession>
<sequence length="62" mass="6650">MKQRSIKLYGSTLKCETIIGLGKPLLRDKLTTVTSEALSGGSIGNWLFNNKEHGKASADASL</sequence>
<proteinExistence type="predicted"/>
<comment type="caution">
    <text evidence="1">The sequence shown here is derived from an EMBL/GenBank/DDBJ whole genome shotgun (WGS) entry which is preliminary data.</text>
</comment>
<dbReference type="EMBL" id="BKCJ010597624">
    <property type="protein sequence ID" value="GFB30494.1"/>
    <property type="molecule type" value="Genomic_DNA"/>
</dbReference>
<dbReference type="AlphaFoldDB" id="A0A699L8E3"/>
<organism evidence="1">
    <name type="scientific">Tanacetum cinerariifolium</name>
    <name type="common">Dalmatian daisy</name>
    <name type="synonym">Chrysanthemum cinerariifolium</name>
    <dbReference type="NCBI Taxonomy" id="118510"/>
    <lineage>
        <taxon>Eukaryota</taxon>
        <taxon>Viridiplantae</taxon>
        <taxon>Streptophyta</taxon>
        <taxon>Embryophyta</taxon>
        <taxon>Tracheophyta</taxon>
        <taxon>Spermatophyta</taxon>
        <taxon>Magnoliopsida</taxon>
        <taxon>eudicotyledons</taxon>
        <taxon>Gunneridae</taxon>
        <taxon>Pentapetalae</taxon>
        <taxon>asterids</taxon>
        <taxon>campanulids</taxon>
        <taxon>Asterales</taxon>
        <taxon>Asteraceae</taxon>
        <taxon>Asteroideae</taxon>
        <taxon>Anthemideae</taxon>
        <taxon>Anthemidinae</taxon>
        <taxon>Tanacetum</taxon>
    </lineage>
</organism>
<name>A0A699L8E3_TANCI</name>
<keyword evidence="1" id="KW-0647">Proteasome</keyword>